<keyword evidence="1" id="KW-0328">Glycosyltransferase</keyword>
<keyword evidence="4" id="KW-1185">Reference proteome</keyword>
<dbReference type="Proteomes" id="UP000600101">
    <property type="component" value="Unassembled WGS sequence"/>
</dbReference>
<dbReference type="EMBL" id="JACOMF010000012">
    <property type="protein sequence ID" value="MBC4016120.1"/>
    <property type="molecule type" value="Genomic_DNA"/>
</dbReference>
<sequence length="360" mass="38898">MPRLSVLFIAPHPIEGPSTRFRIHQYLPALEAAGIQATVRPFLSSRLAPLAYRPGLAAKLGITAWGAALRMGDILQATRADLVYVLREAFPIGPAVFERALEAASGRLAFDFDDAIWLRSTNYDNPIDRLRDFDRPARLIARARRTVVGSELLADYARRHAASPDRVVLIPTVVDTVQFRPAPRPADGAIVVGWIGTPRNTSYIRAIWPGLAAAARRDPRIRYRFVGAEPFDAGETPVEFRPWTLAGEIADIQGFDIGIMPLPDDAQARGKCGFKLIEYMACGLPAVASPVGANVDVLRDGETGLLAEGDADWEAALVGLAGDAERRRAMGAAGRARAVEHYSLAAMAPRFVATVEAAAG</sequence>
<organism evidence="3 4">
    <name type="scientific">Siccirubricoccus deserti</name>
    <dbReference type="NCBI Taxonomy" id="2013562"/>
    <lineage>
        <taxon>Bacteria</taxon>
        <taxon>Pseudomonadati</taxon>
        <taxon>Pseudomonadota</taxon>
        <taxon>Alphaproteobacteria</taxon>
        <taxon>Acetobacterales</taxon>
        <taxon>Roseomonadaceae</taxon>
        <taxon>Siccirubricoccus</taxon>
    </lineage>
</organism>
<evidence type="ECO:0000313" key="4">
    <source>
        <dbReference type="Proteomes" id="UP000600101"/>
    </source>
</evidence>
<evidence type="ECO:0000256" key="2">
    <source>
        <dbReference type="ARBA" id="ARBA00022679"/>
    </source>
</evidence>
<dbReference type="SUPFAM" id="SSF53756">
    <property type="entry name" value="UDP-Glycosyltransferase/glycogen phosphorylase"/>
    <property type="match status" value="1"/>
</dbReference>
<keyword evidence="2" id="KW-0808">Transferase</keyword>
<dbReference type="AlphaFoldDB" id="A0A9X0UHD9"/>
<reference evidence="3" key="1">
    <citation type="submission" date="2020-08" db="EMBL/GenBank/DDBJ databases">
        <authorList>
            <person name="Hu Y."/>
            <person name="Nguyen S.V."/>
            <person name="Li F."/>
            <person name="Fanning S."/>
        </authorList>
    </citation>
    <scope>NUCLEOTIDE SEQUENCE</scope>
    <source>
        <strain evidence="3">SYSU D8009</strain>
    </source>
</reference>
<dbReference type="PANTHER" id="PTHR12526">
    <property type="entry name" value="GLYCOSYLTRANSFERASE"/>
    <property type="match status" value="1"/>
</dbReference>
<proteinExistence type="predicted"/>
<evidence type="ECO:0000313" key="3">
    <source>
        <dbReference type="EMBL" id="MBC4016120.1"/>
    </source>
</evidence>
<dbReference type="Gene3D" id="3.40.50.2000">
    <property type="entry name" value="Glycogen Phosphorylase B"/>
    <property type="match status" value="2"/>
</dbReference>
<protein>
    <submittedName>
        <fullName evidence="3">Glycosyltransferase family 4 protein</fullName>
    </submittedName>
</protein>
<comment type="caution">
    <text evidence="3">The sequence shown here is derived from an EMBL/GenBank/DDBJ whole genome shotgun (WGS) entry which is preliminary data.</text>
</comment>
<evidence type="ECO:0000256" key="1">
    <source>
        <dbReference type="ARBA" id="ARBA00022676"/>
    </source>
</evidence>
<dbReference type="Pfam" id="PF13692">
    <property type="entry name" value="Glyco_trans_1_4"/>
    <property type="match status" value="1"/>
</dbReference>
<dbReference type="GO" id="GO:0016757">
    <property type="term" value="F:glycosyltransferase activity"/>
    <property type="evidence" value="ECO:0007669"/>
    <property type="project" value="UniProtKB-KW"/>
</dbReference>
<gene>
    <name evidence="3" type="ORF">H7965_12375</name>
</gene>
<dbReference type="RefSeq" id="WP_186770889.1">
    <property type="nucleotide sequence ID" value="NZ_JACOMF010000012.1"/>
</dbReference>
<dbReference type="PANTHER" id="PTHR12526:SF510">
    <property type="entry name" value="D-INOSITOL 3-PHOSPHATE GLYCOSYLTRANSFERASE"/>
    <property type="match status" value="1"/>
</dbReference>
<name>A0A9X0UHD9_9PROT</name>
<dbReference type="CDD" id="cd03801">
    <property type="entry name" value="GT4_PimA-like"/>
    <property type="match status" value="1"/>
</dbReference>
<accession>A0A9X0UHD9</accession>